<dbReference type="InterPro" id="IPR050187">
    <property type="entry name" value="Lipid_Phosphate_FormReg"/>
</dbReference>
<dbReference type="EC" id="2.7.1.107" evidence="14"/>
<keyword evidence="10" id="KW-0443">Lipid metabolism</keyword>
<dbReference type="Pfam" id="PF19279">
    <property type="entry name" value="YegS_C"/>
    <property type="match status" value="1"/>
</dbReference>
<dbReference type="NCBIfam" id="TIGR00147">
    <property type="entry name" value="YegS/Rv2252/BmrU family lipid kinase"/>
    <property type="match status" value="1"/>
</dbReference>
<dbReference type="GO" id="GO:0004143">
    <property type="term" value="F:ATP-dependent diacylglycerol kinase activity"/>
    <property type="evidence" value="ECO:0007669"/>
    <property type="project" value="UniProtKB-EC"/>
</dbReference>
<dbReference type="InterPro" id="IPR017438">
    <property type="entry name" value="ATP-NAD_kinase_N"/>
</dbReference>
<evidence type="ECO:0000256" key="9">
    <source>
        <dbReference type="ARBA" id="ARBA00022842"/>
    </source>
</evidence>
<dbReference type="GO" id="GO:0005886">
    <property type="term" value="C:plasma membrane"/>
    <property type="evidence" value="ECO:0007669"/>
    <property type="project" value="TreeGrafter"/>
</dbReference>
<evidence type="ECO:0000256" key="2">
    <source>
        <dbReference type="ARBA" id="ARBA00005983"/>
    </source>
</evidence>
<dbReference type="OrthoDB" id="142078at2"/>
<evidence type="ECO:0000256" key="3">
    <source>
        <dbReference type="ARBA" id="ARBA00022516"/>
    </source>
</evidence>
<evidence type="ECO:0000256" key="4">
    <source>
        <dbReference type="ARBA" id="ARBA00022679"/>
    </source>
</evidence>
<evidence type="ECO:0000256" key="6">
    <source>
        <dbReference type="ARBA" id="ARBA00022741"/>
    </source>
</evidence>
<accession>A0A1V4I8L3</accession>
<dbReference type="AlphaFoldDB" id="A0A1V4I8L3"/>
<evidence type="ECO:0000256" key="8">
    <source>
        <dbReference type="ARBA" id="ARBA00022840"/>
    </source>
</evidence>
<comment type="caution">
    <text evidence="14">The sequence shown here is derived from an EMBL/GenBank/DDBJ whole genome shotgun (WGS) entry which is preliminary data.</text>
</comment>
<proteinExistence type="inferred from homology"/>
<dbReference type="PANTHER" id="PTHR12358:SF106">
    <property type="entry name" value="LIPID KINASE YEGS"/>
    <property type="match status" value="1"/>
</dbReference>
<keyword evidence="15" id="KW-1185">Reference proteome</keyword>
<evidence type="ECO:0000256" key="7">
    <source>
        <dbReference type="ARBA" id="ARBA00022777"/>
    </source>
</evidence>
<dbReference type="GO" id="GO:0046872">
    <property type="term" value="F:metal ion binding"/>
    <property type="evidence" value="ECO:0007669"/>
    <property type="project" value="UniProtKB-KW"/>
</dbReference>
<evidence type="ECO:0000256" key="10">
    <source>
        <dbReference type="ARBA" id="ARBA00023098"/>
    </source>
</evidence>
<dbReference type="PANTHER" id="PTHR12358">
    <property type="entry name" value="SPHINGOSINE KINASE"/>
    <property type="match status" value="1"/>
</dbReference>
<dbReference type="GO" id="GO:0008654">
    <property type="term" value="P:phospholipid biosynthetic process"/>
    <property type="evidence" value="ECO:0007669"/>
    <property type="project" value="UniProtKB-KW"/>
</dbReference>
<evidence type="ECO:0000259" key="13">
    <source>
        <dbReference type="PROSITE" id="PS50146"/>
    </source>
</evidence>
<dbReference type="SUPFAM" id="SSF111331">
    <property type="entry name" value="NAD kinase/diacylglycerol kinase-like"/>
    <property type="match status" value="1"/>
</dbReference>
<dbReference type="PROSITE" id="PS50146">
    <property type="entry name" value="DAGK"/>
    <property type="match status" value="1"/>
</dbReference>
<dbReference type="STRING" id="29349.CLOTH_06900"/>
<dbReference type="RefSeq" id="WP_079411256.1">
    <property type="nucleotide sequence ID" value="NZ_MZGW01000002.1"/>
</dbReference>
<dbReference type="EMBL" id="MZGW01000002">
    <property type="protein sequence ID" value="OPJ56286.1"/>
    <property type="molecule type" value="Genomic_DNA"/>
</dbReference>
<evidence type="ECO:0000313" key="15">
    <source>
        <dbReference type="Proteomes" id="UP000190140"/>
    </source>
</evidence>
<keyword evidence="6" id="KW-0547">Nucleotide-binding</keyword>
<reference evidence="14 15" key="1">
    <citation type="submission" date="2017-03" db="EMBL/GenBank/DDBJ databases">
        <title>Genome sequence of Clostridium thermoalcaliphilum DSM 7309.</title>
        <authorList>
            <person name="Poehlein A."/>
            <person name="Daniel R."/>
        </authorList>
    </citation>
    <scope>NUCLEOTIDE SEQUENCE [LARGE SCALE GENOMIC DNA]</scope>
    <source>
        <strain evidence="14 15">DSM 7309</strain>
    </source>
</reference>
<organism evidence="14 15">
    <name type="scientific">Alkalithermobacter paradoxus</name>
    <dbReference type="NCBI Taxonomy" id="29349"/>
    <lineage>
        <taxon>Bacteria</taxon>
        <taxon>Bacillati</taxon>
        <taxon>Bacillota</taxon>
        <taxon>Clostridia</taxon>
        <taxon>Peptostreptococcales</taxon>
        <taxon>Tepidibacteraceae</taxon>
        <taxon>Alkalithermobacter</taxon>
    </lineage>
</organism>
<keyword evidence="8" id="KW-0067">ATP-binding</keyword>
<dbReference type="Gene3D" id="2.60.200.40">
    <property type="match status" value="1"/>
</dbReference>
<evidence type="ECO:0000313" key="14">
    <source>
        <dbReference type="EMBL" id="OPJ56286.1"/>
    </source>
</evidence>
<protein>
    <submittedName>
        <fullName evidence="14">Diacylglycerol kinase</fullName>
        <ecNumber evidence="14">2.7.1.107</ecNumber>
    </submittedName>
</protein>
<evidence type="ECO:0000256" key="12">
    <source>
        <dbReference type="ARBA" id="ARBA00023264"/>
    </source>
</evidence>
<dbReference type="InterPro" id="IPR045540">
    <property type="entry name" value="YegS/DAGK_C"/>
</dbReference>
<dbReference type="Pfam" id="PF00781">
    <property type="entry name" value="DAGK_cat"/>
    <property type="match status" value="1"/>
</dbReference>
<dbReference type="InterPro" id="IPR001206">
    <property type="entry name" value="Diacylglycerol_kinase_cat_dom"/>
</dbReference>
<name>A0A1V4I8L3_9FIRM</name>
<comment type="cofactor">
    <cofactor evidence="1">
        <name>Mg(2+)</name>
        <dbReference type="ChEBI" id="CHEBI:18420"/>
    </cofactor>
</comment>
<sequence>MRVKIINNPSSGRTTIQKSLHAVVGKLVLDGVFKYIDTFNTSKKFDATNELLNINDGDYDLIVAVGGDGTLNEVVNGVMKSGINTPVALIPAGTVNDFGNFLSIPTDVEGLCSMIKNGKIVDVDIGKVNDNYFANVAAAGFLTDVPFKASVDAKTTFGKFAYYAEAVKELQKQIFNSIPLEFKYYDKTLLCDTYLFAVLNTSSTGGFRSFAPHAKINDGMFDVCIIKKSDIIDAASIFLKIIRGEHINDENVVYFQTDKLSVNPIDCSDIHIDIDGEDGGLLPVTFQMMPKAMKFLVPKHCKID</sequence>
<keyword evidence="7 14" id="KW-0418">Kinase</keyword>
<dbReference type="GO" id="GO:0005524">
    <property type="term" value="F:ATP binding"/>
    <property type="evidence" value="ECO:0007669"/>
    <property type="project" value="UniProtKB-KW"/>
</dbReference>
<evidence type="ECO:0000256" key="11">
    <source>
        <dbReference type="ARBA" id="ARBA00023209"/>
    </source>
</evidence>
<feature type="domain" description="DAGKc" evidence="13">
    <location>
        <begin position="1"/>
        <end position="132"/>
    </location>
</feature>
<evidence type="ECO:0000256" key="1">
    <source>
        <dbReference type="ARBA" id="ARBA00001946"/>
    </source>
</evidence>
<dbReference type="InterPro" id="IPR016064">
    <property type="entry name" value="NAD/diacylglycerol_kinase_sf"/>
</dbReference>
<comment type="similarity">
    <text evidence="2">Belongs to the diacylglycerol/lipid kinase family.</text>
</comment>
<evidence type="ECO:0000256" key="5">
    <source>
        <dbReference type="ARBA" id="ARBA00022723"/>
    </source>
</evidence>
<keyword evidence="5" id="KW-0479">Metal-binding</keyword>
<keyword evidence="3" id="KW-0444">Lipid biosynthesis</keyword>
<dbReference type="Gene3D" id="3.40.50.10330">
    <property type="entry name" value="Probable inorganic polyphosphate/atp-NAD kinase, domain 1"/>
    <property type="match status" value="1"/>
</dbReference>
<keyword evidence="4 14" id="KW-0808">Transferase</keyword>
<keyword evidence="11" id="KW-0594">Phospholipid biosynthesis</keyword>
<dbReference type="SMART" id="SM00046">
    <property type="entry name" value="DAGKc"/>
    <property type="match status" value="1"/>
</dbReference>
<gene>
    <name evidence="14" type="primary">dagK</name>
    <name evidence="14" type="ORF">CLOTH_06900</name>
</gene>
<keyword evidence="9" id="KW-0460">Magnesium</keyword>
<dbReference type="InterPro" id="IPR005218">
    <property type="entry name" value="Diacylglycerol/lipid_kinase"/>
</dbReference>
<keyword evidence="12" id="KW-1208">Phospholipid metabolism</keyword>
<dbReference type="Proteomes" id="UP000190140">
    <property type="component" value="Unassembled WGS sequence"/>
</dbReference>